<evidence type="ECO:0000313" key="2">
    <source>
        <dbReference type="Proteomes" id="UP001230496"/>
    </source>
</evidence>
<protein>
    <recommendedName>
        <fullName evidence="3">GyrI-like small molecule binding domain-containing protein</fullName>
    </recommendedName>
</protein>
<organism evidence="1 2">
    <name type="scientific">Marivirga salinarum</name>
    <dbReference type="NCBI Taxonomy" id="3059078"/>
    <lineage>
        <taxon>Bacteria</taxon>
        <taxon>Pseudomonadati</taxon>
        <taxon>Bacteroidota</taxon>
        <taxon>Cytophagia</taxon>
        <taxon>Cytophagales</taxon>
        <taxon>Marivirgaceae</taxon>
        <taxon>Marivirga</taxon>
    </lineage>
</organism>
<sequence length="174" mass="19127">MKKTLIVIIALIIVSLIAYAILGGFKEVEKSIEEDVLVHIAGTEYQGKIGSDSLQMLFMQAKELVESEATATAIAIAYYGEADDKTGAVHNFIGVEVGDEMIYEMPKDWEIKTFKRSTSVKGCIEANVLAMPTPDDMLQELKMFAIDKNVAVDSMFIELYPGPNQLCVQLLGAE</sequence>
<dbReference type="AlphaFoldDB" id="A0AA49GAT9"/>
<dbReference type="RefSeq" id="WP_308350708.1">
    <property type="nucleotide sequence ID" value="NZ_CP129971.1"/>
</dbReference>
<evidence type="ECO:0000313" key="1">
    <source>
        <dbReference type="EMBL" id="WKK76138.1"/>
    </source>
</evidence>
<gene>
    <name evidence="1" type="ORF">QYS49_01625</name>
</gene>
<reference evidence="1 2" key="1">
    <citation type="submission" date="2023-08" db="EMBL/GenBank/DDBJ databases">
        <title>Comparative genomics and taxonomic characterization of three novel marine species of genus Marivirga.</title>
        <authorList>
            <person name="Muhammad N."/>
            <person name="Kim S.-G."/>
        </authorList>
    </citation>
    <scope>NUCLEOTIDE SEQUENCE [LARGE SCALE GENOMIC DNA]</scope>
    <source>
        <strain evidence="1 2">BDSF4-3</strain>
    </source>
</reference>
<evidence type="ECO:0008006" key="3">
    <source>
        <dbReference type="Google" id="ProtNLM"/>
    </source>
</evidence>
<dbReference type="Proteomes" id="UP001230496">
    <property type="component" value="Chromosome"/>
</dbReference>
<name>A0AA49GAT9_9BACT</name>
<proteinExistence type="predicted"/>
<dbReference type="KEGG" id="msaa:QYS49_01625"/>
<dbReference type="EMBL" id="CP129971">
    <property type="protein sequence ID" value="WKK76138.1"/>
    <property type="molecule type" value="Genomic_DNA"/>
</dbReference>
<keyword evidence="2" id="KW-1185">Reference proteome</keyword>
<accession>A0AA49GAT9</accession>